<evidence type="ECO:0000313" key="1">
    <source>
        <dbReference type="EMBL" id="ALH94162.1"/>
    </source>
</evidence>
<dbReference type="Proteomes" id="UP000064939">
    <property type="component" value="Chromosome"/>
</dbReference>
<proteinExistence type="predicted"/>
<protein>
    <recommendedName>
        <fullName evidence="3">Zinc protease</fullName>
    </recommendedName>
</protein>
<dbReference type="STRING" id="1324350.AOY20_00640"/>
<name>A0A0N9VAX1_9GAMM</name>
<evidence type="ECO:0000313" key="2">
    <source>
        <dbReference type="Proteomes" id="UP000064939"/>
    </source>
</evidence>
<dbReference type="KEGG" id="aei:AOY20_00640"/>
<dbReference type="EMBL" id="CP012808">
    <property type="protein sequence ID" value="ALH94162.1"/>
    <property type="molecule type" value="Genomic_DNA"/>
</dbReference>
<organism evidence="1 2">
    <name type="scientific">Acinetobacter equi</name>
    <dbReference type="NCBI Taxonomy" id="1324350"/>
    <lineage>
        <taxon>Bacteria</taxon>
        <taxon>Pseudomonadati</taxon>
        <taxon>Pseudomonadota</taxon>
        <taxon>Gammaproteobacteria</taxon>
        <taxon>Moraxellales</taxon>
        <taxon>Moraxellaceae</taxon>
        <taxon>Acinetobacter</taxon>
    </lineage>
</organism>
<evidence type="ECO:0008006" key="3">
    <source>
        <dbReference type="Google" id="ProtNLM"/>
    </source>
</evidence>
<dbReference type="OrthoDB" id="8686772at2"/>
<accession>A0A0N9VAX1</accession>
<dbReference type="RefSeq" id="WP_054580078.1">
    <property type="nucleotide sequence ID" value="NZ_CP012808.1"/>
</dbReference>
<gene>
    <name evidence="1" type="ORF">AOY20_00640</name>
</gene>
<reference evidence="1 2" key="1">
    <citation type="journal article" date="2015" name="Int. J. Syst. Evol. Microbiol.">
        <title>Acinetobacter equi sp. nov. isolated from horse faeces.</title>
        <authorList>
            <person name="Poppel M.T."/>
            <person name="Skiebe E."/>
            <person name="Laue M."/>
            <person name="Bergmann H."/>
            <person name="Ebersberger I."/>
            <person name="Garn T."/>
            <person name="Fruth A."/>
            <person name="Baumgardt S."/>
            <person name="Busse H.J."/>
            <person name="Wilharm G."/>
        </authorList>
    </citation>
    <scope>NUCLEOTIDE SEQUENCE [LARGE SCALE GENOMIC DNA]</scope>
    <source>
        <strain evidence="1 2">114</strain>
    </source>
</reference>
<dbReference type="AlphaFoldDB" id="A0A0N9VAX1"/>
<keyword evidence="2" id="KW-1185">Reference proteome</keyword>
<sequence>MWIFTLKLPQLLRLKKFQYRMLTQGEIEMCRTVFGSLIQYQKVKIVNQPYLPWQPNNMFMAPEGYIHIRDLHFKKDYSKENIIYRGIFIHEMTHILQYQKNINVLLQGALLQFAHYFSFGLYNPYKYIFTKGKRFSSYNIEQQGDIARDIYLKKIPNIILYD</sequence>